<evidence type="ECO:0000256" key="1">
    <source>
        <dbReference type="SAM" id="Phobius"/>
    </source>
</evidence>
<feature type="transmembrane region" description="Helical" evidence="1">
    <location>
        <begin position="381"/>
        <end position="402"/>
    </location>
</feature>
<dbReference type="AlphaFoldDB" id="A0A6M0H3I9"/>
<feature type="transmembrane region" description="Helical" evidence="1">
    <location>
        <begin position="239"/>
        <end position="260"/>
    </location>
</feature>
<evidence type="ECO:0000313" key="3">
    <source>
        <dbReference type="Proteomes" id="UP000481872"/>
    </source>
</evidence>
<keyword evidence="3" id="KW-1185">Reference proteome</keyword>
<dbReference type="RefSeq" id="WP_199870169.1">
    <property type="nucleotide sequence ID" value="NZ_JAAGPU010000018.1"/>
</dbReference>
<feature type="transmembrane region" description="Helical" evidence="1">
    <location>
        <begin position="193"/>
        <end position="213"/>
    </location>
</feature>
<dbReference type="GO" id="GO:0005886">
    <property type="term" value="C:plasma membrane"/>
    <property type="evidence" value="ECO:0007669"/>
    <property type="project" value="UniProtKB-SubCell"/>
</dbReference>
<comment type="caution">
    <text evidence="2">The sequence shown here is derived from an EMBL/GenBank/DDBJ whole genome shotgun (WGS) entry which is preliminary data.</text>
</comment>
<keyword evidence="1" id="KW-1133">Transmembrane helix</keyword>
<feature type="transmembrane region" description="Helical" evidence="1">
    <location>
        <begin position="17"/>
        <end position="36"/>
    </location>
</feature>
<dbReference type="Pfam" id="PF12679">
    <property type="entry name" value="ABC2_membrane_2"/>
    <property type="match status" value="1"/>
</dbReference>
<keyword evidence="1" id="KW-0472">Membrane</keyword>
<name>A0A6M0H3I9_9CLOT</name>
<dbReference type="GO" id="GO:0140359">
    <property type="term" value="F:ABC-type transporter activity"/>
    <property type="evidence" value="ECO:0007669"/>
    <property type="project" value="InterPro"/>
</dbReference>
<evidence type="ECO:0000313" key="2">
    <source>
        <dbReference type="EMBL" id="NEU05316.1"/>
    </source>
</evidence>
<feature type="transmembrane region" description="Helical" evidence="1">
    <location>
        <begin position="345"/>
        <end position="369"/>
    </location>
</feature>
<sequence>MDLFISEFKRQISAKRFILYVLIPIIFAVLWAWFIIGGATADFMQTGCYKEYKGKAAIEIAAKDRNVTAGKMTEDKFQKGRDAFVNALRSDDESDVEITKDLLQYAVYADSLVMQNFQLKNIRGESINGYAKLPENAGKSFYENEDICYEHMMNLKLKNEAEKGLALKMWNEVEKPYTYYGGYEVWSEGAEHIQIFTFILLIIAGFFSSGIIARDKESGLDEIISTTKKGRKNLLCPKLLLPIIMAVLIYTVGMGTYVVILKHYLPADAIQTSAQVFMKTVLPYNLDELMKNMIIFGLVGIITISAFTTFISSISKKTSIAMSIIVLVIISGFILSLMMDESNSIISFINFILPGSVIFSFFNIGVPVVSIFGKAILSFKLSLIISMLLILISLILTSWTYVRRGIKCCFKK</sequence>
<dbReference type="EMBL" id="JAAGPU010000018">
    <property type="protein sequence ID" value="NEU05316.1"/>
    <property type="molecule type" value="Genomic_DNA"/>
</dbReference>
<protein>
    <submittedName>
        <fullName evidence="2">ABC transporter permease subunit</fullName>
    </submittedName>
</protein>
<accession>A0A6M0H3I9</accession>
<reference evidence="2 3" key="1">
    <citation type="submission" date="2020-02" db="EMBL/GenBank/DDBJ databases">
        <title>Genome assembly of a novel Clostridium senegalense strain.</title>
        <authorList>
            <person name="Gupta T.B."/>
            <person name="Jauregui R."/>
            <person name="Maclean P."/>
            <person name="Nawarathana A."/>
            <person name="Brightwell G."/>
        </authorList>
    </citation>
    <scope>NUCLEOTIDE SEQUENCE [LARGE SCALE GENOMIC DNA]</scope>
    <source>
        <strain evidence="2 3">AGRFS4</strain>
    </source>
</reference>
<gene>
    <name evidence="2" type="ORF">G3M99_10715</name>
</gene>
<dbReference type="Proteomes" id="UP000481872">
    <property type="component" value="Unassembled WGS sequence"/>
</dbReference>
<organism evidence="2 3">
    <name type="scientific">Clostridium senegalense</name>
    <dbReference type="NCBI Taxonomy" id="1465809"/>
    <lineage>
        <taxon>Bacteria</taxon>
        <taxon>Bacillati</taxon>
        <taxon>Bacillota</taxon>
        <taxon>Clostridia</taxon>
        <taxon>Eubacteriales</taxon>
        <taxon>Clostridiaceae</taxon>
        <taxon>Clostridium</taxon>
    </lineage>
</organism>
<feature type="transmembrane region" description="Helical" evidence="1">
    <location>
        <begin position="320"/>
        <end position="339"/>
    </location>
</feature>
<proteinExistence type="predicted"/>
<feature type="transmembrane region" description="Helical" evidence="1">
    <location>
        <begin position="293"/>
        <end position="313"/>
    </location>
</feature>
<keyword evidence="1" id="KW-0812">Transmembrane</keyword>